<evidence type="ECO:0000313" key="11">
    <source>
        <dbReference type="EMBL" id="MCZ8516032.1"/>
    </source>
</evidence>
<evidence type="ECO:0000256" key="5">
    <source>
        <dbReference type="ARBA" id="ARBA00023015"/>
    </source>
</evidence>
<evidence type="ECO:0000256" key="1">
    <source>
        <dbReference type="ARBA" id="ARBA00004496"/>
    </source>
</evidence>
<keyword evidence="4" id="KW-0902">Two-component regulatory system</keyword>
<dbReference type="InterPro" id="IPR018062">
    <property type="entry name" value="HTH_AraC-typ_CS"/>
</dbReference>
<dbReference type="Gene3D" id="3.40.50.2300">
    <property type="match status" value="1"/>
</dbReference>
<dbReference type="Pfam" id="PF00072">
    <property type="entry name" value="Response_reg"/>
    <property type="match status" value="1"/>
</dbReference>
<keyword evidence="6" id="KW-0238">DNA-binding</keyword>
<dbReference type="InterPro" id="IPR051552">
    <property type="entry name" value="HptR"/>
</dbReference>
<keyword evidence="3 8" id="KW-0597">Phosphoprotein</keyword>
<keyword evidence="5" id="KW-0805">Transcription regulation</keyword>
<evidence type="ECO:0000256" key="8">
    <source>
        <dbReference type="PROSITE-ProRule" id="PRU00169"/>
    </source>
</evidence>
<sequence>MEFKLLICDDERMIREGIRKAVRWDQLNFTEVGVASDGEEGWSWICRYQPEIVITDIRMPKMDGLQLLSRTISAFPDTKVILLSGYSDFVYAQHAIRYRAYDYILKPTNPETLEEVCRSAQAEWQKRGQDPALIENEGSGNDLFTQIIKYIQNNFSQSIDLEKAARDIHISSVHLNRIMKKELNTTFLDYLTNVRMKEAKRLLHQTKQTVSEVCYRVGYQDPKYFSQLFRKIVGTKPSEYSQSTK</sequence>
<dbReference type="InterPro" id="IPR011006">
    <property type="entry name" value="CheY-like_superfamily"/>
</dbReference>
<keyword evidence="12" id="KW-1185">Reference proteome</keyword>
<dbReference type="SUPFAM" id="SSF46689">
    <property type="entry name" value="Homeodomain-like"/>
    <property type="match status" value="2"/>
</dbReference>
<evidence type="ECO:0000256" key="4">
    <source>
        <dbReference type="ARBA" id="ARBA00023012"/>
    </source>
</evidence>
<dbReference type="SUPFAM" id="SSF52172">
    <property type="entry name" value="CheY-like"/>
    <property type="match status" value="1"/>
</dbReference>
<dbReference type="InterPro" id="IPR018060">
    <property type="entry name" value="HTH_AraC"/>
</dbReference>
<proteinExistence type="predicted"/>
<organism evidence="11 12">
    <name type="scientific">Paenibacillus gyeongsangnamensis</name>
    <dbReference type="NCBI Taxonomy" id="3388067"/>
    <lineage>
        <taxon>Bacteria</taxon>
        <taxon>Bacillati</taxon>
        <taxon>Bacillota</taxon>
        <taxon>Bacilli</taxon>
        <taxon>Bacillales</taxon>
        <taxon>Paenibacillaceae</taxon>
        <taxon>Paenibacillus</taxon>
    </lineage>
</organism>
<feature type="domain" description="HTH araC/xylS-type" evidence="9">
    <location>
        <begin position="145"/>
        <end position="243"/>
    </location>
</feature>
<dbReference type="Proteomes" id="UP001527882">
    <property type="component" value="Unassembled WGS sequence"/>
</dbReference>
<dbReference type="PROSITE" id="PS50110">
    <property type="entry name" value="RESPONSE_REGULATORY"/>
    <property type="match status" value="1"/>
</dbReference>
<name>A0ABT4QGQ7_9BACL</name>
<feature type="modified residue" description="4-aspartylphosphate" evidence="8">
    <location>
        <position position="56"/>
    </location>
</feature>
<evidence type="ECO:0000256" key="7">
    <source>
        <dbReference type="ARBA" id="ARBA00023163"/>
    </source>
</evidence>
<evidence type="ECO:0000256" key="2">
    <source>
        <dbReference type="ARBA" id="ARBA00022490"/>
    </source>
</evidence>
<dbReference type="SMART" id="SM00448">
    <property type="entry name" value="REC"/>
    <property type="match status" value="1"/>
</dbReference>
<dbReference type="PANTHER" id="PTHR42713">
    <property type="entry name" value="HISTIDINE KINASE-RELATED"/>
    <property type="match status" value="1"/>
</dbReference>
<comment type="subcellular location">
    <subcellularLocation>
        <location evidence="1">Cytoplasm</location>
    </subcellularLocation>
</comment>
<feature type="domain" description="Response regulatory" evidence="10">
    <location>
        <begin position="4"/>
        <end position="121"/>
    </location>
</feature>
<dbReference type="PANTHER" id="PTHR42713:SF3">
    <property type="entry name" value="TRANSCRIPTIONAL REGULATORY PROTEIN HPTR"/>
    <property type="match status" value="1"/>
</dbReference>
<comment type="caution">
    <text evidence="11">The sequence shown here is derived from an EMBL/GenBank/DDBJ whole genome shotgun (WGS) entry which is preliminary data.</text>
</comment>
<evidence type="ECO:0000259" key="10">
    <source>
        <dbReference type="PROSITE" id="PS50110"/>
    </source>
</evidence>
<reference evidence="11 12" key="1">
    <citation type="submission" date="2022-12" db="EMBL/GenBank/DDBJ databases">
        <title>Draft genome sequence of Paenibacillus sp. dW9.</title>
        <authorList>
            <person name="Choi E.-W."/>
            <person name="Kim D.-U."/>
        </authorList>
    </citation>
    <scope>NUCLEOTIDE SEQUENCE [LARGE SCALE GENOMIC DNA]</scope>
    <source>
        <strain evidence="12">dW9</strain>
    </source>
</reference>
<evidence type="ECO:0000313" key="12">
    <source>
        <dbReference type="Proteomes" id="UP001527882"/>
    </source>
</evidence>
<dbReference type="SMART" id="SM00342">
    <property type="entry name" value="HTH_ARAC"/>
    <property type="match status" value="1"/>
</dbReference>
<dbReference type="PROSITE" id="PS00041">
    <property type="entry name" value="HTH_ARAC_FAMILY_1"/>
    <property type="match status" value="1"/>
</dbReference>
<dbReference type="InterPro" id="IPR020449">
    <property type="entry name" value="Tscrpt_reg_AraC-type_HTH"/>
</dbReference>
<evidence type="ECO:0000256" key="3">
    <source>
        <dbReference type="ARBA" id="ARBA00022553"/>
    </source>
</evidence>
<dbReference type="InterPro" id="IPR009057">
    <property type="entry name" value="Homeodomain-like_sf"/>
</dbReference>
<dbReference type="Pfam" id="PF12833">
    <property type="entry name" value="HTH_18"/>
    <property type="match status" value="1"/>
</dbReference>
<dbReference type="InterPro" id="IPR001789">
    <property type="entry name" value="Sig_transdc_resp-reg_receiver"/>
</dbReference>
<gene>
    <name evidence="11" type="ORF">O9H85_27250</name>
</gene>
<accession>A0ABT4QGQ7</accession>
<dbReference type="PROSITE" id="PS01124">
    <property type="entry name" value="HTH_ARAC_FAMILY_2"/>
    <property type="match status" value="1"/>
</dbReference>
<dbReference type="EMBL" id="JAQAGZ010000021">
    <property type="protein sequence ID" value="MCZ8516032.1"/>
    <property type="molecule type" value="Genomic_DNA"/>
</dbReference>
<dbReference type="Gene3D" id="1.10.10.60">
    <property type="entry name" value="Homeodomain-like"/>
    <property type="match status" value="2"/>
</dbReference>
<keyword evidence="2" id="KW-0963">Cytoplasm</keyword>
<keyword evidence="7" id="KW-0804">Transcription</keyword>
<dbReference type="RefSeq" id="WP_269884566.1">
    <property type="nucleotide sequence ID" value="NZ_JAQAGZ010000021.1"/>
</dbReference>
<evidence type="ECO:0000256" key="6">
    <source>
        <dbReference type="ARBA" id="ARBA00023125"/>
    </source>
</evidence>
<dbReference type="PRINTS" id="PR00032">
    <property type="entry name" value="HTHARAC"/>
</dbReference>
<dbReference type="CDD" id="cd17536">
    <property type="entry name" value="REC_YesN-like"/>
    <property type="match status" value="1"/>
</dbReference>
<protein>
    <submittedName>
        <fullName evidence="11">Response regulator</fullName>
    </submittedName>
</protein>
<evidence type="ECO:0000259" key="9">
    <source>
        <dbReference type="PROSITE" id="PS01124"/>
    </source>
</evidence>